<feature type="region of interest" description="Disordered" evidence="6">
    <location>
        <begin position="470"/>
        <end position="611"/>
    </location>
</feature>
<reference evidence="9" key="2">
    <citation type="submission" date="2023-06" db="EMBL/GenBank/DDBJ databases">
        <authorList>
            <consortium name="Lawrence Berkeley National Laboratory"/>
            <person name="Haridas S."/>
            <person name="Hensen N."/>
            <person name="Bonometti L."/>
            <person name="Westerberg I."/>
            <person name="Brannstrom I.O."/>
            <person name="Guillou S."/>
            <person name="Cros-Aarteil S."/>
            <person name="Calhoun S."/>
            <person name="Kuo A."/>
            <person name="Mondo S."/>
            <person name="Pangilinan J."/>
            <person name="Riley R."/>
            <person name="Labutti K."/>
            <person name="Andreopoulos B."/>
            <person name="Lipzen A."/>
            <person name="Chen C."/>
            <person name="Yanf M."/>
            <person name="Daum C."/>
            <person name="Ng V."/>
            <person name="Clum A."/>
            <person name="Steindorff A."/>
            <person name="Ohm R."/>
            <person name="Martin F."/>
            <person name="Silar P."/>
            <person name="Natvig D."/>
            <person name="Lalanne C."/>
            <person name="Gautier V."/>
            <person name="Ament-Velasquez S.L."/>
            <person name="Kruys A."/>
            <person name="Hutchinson M.I."/>
            <person name="Powell A.J."/>
            <person name="Barry K."/>
            <person name="Miller A.N."/>
            <person name="Grigoriev I.V."/>
            <person name="Debuchy R."/>
            <person name="Gladieux P."/>
            <person name="Thoren M.H."/>
            <person name="Johannesson H."/>
        </authorList>
    </citation>
    <scope>NUCLEOTIDE SEQUENCE</scope>
    <source>
        <strain evidence="9">CBS 118394</strain>
    </source>
</reference>
<dbReference type="FunFam" id="2.60.120.260:FF:000082">
    <property type="entry name" value="Sad1/UNC domain protein"/>
    <property type="match status" value="1"/>
</dbReference>
<dbReference type="GO" id="GO:0012505">
    <property type="term" value="C:endomembrane system"/>
    <property type="evidence" value="ECO:0007669"/>
    <property type="project" value="UniProtKB-SubCell"/>
</dbReference>
<keyword evidence="5" id="KW-0175">Coiled coil</keyword>
<comment type="subcellular location">
    <subcellularLocation>
        <location evidence="1">Endomembrane system</location>
    </subcellularLocation>
</comment>
<dbReference type="Gene3D" id="2.60.120.260">
    <property type="entry name" value="Galactose-binding domain-like"/>
    <property type="match status" value="1"/>
</dbReference>
<keyword evidence="7" id="KW-0732">Signal</keyword>
<feature type="compositionally biased region" description="Basic and acidic residues" evidence="6">
    <location>
        <begin position="1000"/>
        <end position="1010"/>
    </location>
</feature>
<comment type="caution">
    <text evidence="9">The sequence shown here is derived from an EMBL/GenBank/DDBJ whole genome shotgun (WGS) entry which is preliminary data.</text>
</comment>
<feature type="region of interest" description="Disordered" evidence="6">
    <location>
        <begin position="410"/>
        <end position="448"/>
    </location>
</feature>
<feature type="region of interest" description="Disordered" evidence="6">
    <location>
        <begin position="822"/>
        <end position="844"/>
    </location>
</feature>
<feature type="compositionally biased region" description="Low complexity" evidence="6">
    <location>
        <begin position="511"/>
        <end position="559"/>
    </location>
</feature>
<feature type="region of interest" description="Disordered" evidence="6">
    <location>
        <begin position="903"/>
        <end position="1038"/>
    </location>
</feature>
<reference evidence="9" key="1">
    <citation type="journal article" date="2023" name="Mol. Phylogenet. Evol.">
        <title>Genome-scale phylogeny and comparative genomics of the fungal order Sordariales.</title>
        <authorList>
            <person name="Hensen N."/>
            <person name="Bonometti L."/>
            <person name="Westerberg I."/>
            <person name="Brannstrom I.O."/>
            <person name="Guillou S."/>
            <person name="Cros-Aarteil S."/>
            <person name="Calhoun S."/>
            <person name="Haridas S."/>
            <person name="Kuo A."/>
            <person name="Mondo S."/>
            <person name="Pangilinan J."/>
            <person name="Riley R."/>
            <person name="LaButti K."/>
            <person name="Andreopoulos B."/>
            <person name="Lipzen A."/>
            <person name="Chen C."/>
            <person name="Yan M."/>
            <person name="Daum C."/>
            <person name="Ng V."/>
            <person name="Clum A."/>
            <person name="Steindorff A."/>
            <person name="Ohm R.A."/>
            <person name="Martin F."/>
            <person name="Silar P."/>
            <person name="Natvig D.O."/>
            <person name="Lalanne C."/>
            <person name="Gautier V."/>
            <person name="Ament-Velasquez S.L."/>
            <person name="Kruys A."/>
            <person name="Hutchinson M.I."/>
            <person name="Powell A.J."/>
            <person name="Barry K."/>
            <person name="Miller A.N."/>
            <person name="Grigoriev I.V."/>
            <person name="Debuchy R."/>
            <person name="Gladieux P."/>
            <person name="Hiltunen Thoren M."/>
            <person name="Johannesson H."/>
        </authorList>
    </citation>
    <scope>NUCLEOTIDE SEQUENCE</scope>
    <source>
        <strain evidence="9">CBS 118394</strain>
    </source>
</reference>
<feature type="region of interest" description="Disordered" evidence="6">
    <location>
        <begin position="76"/>
        <end position="129"/>
    </location>
</feature>
<dbReference type="GO" id="GO:0016020">
    <property type="term" value="C:membrane"/>
    <property type="evidence" value="ECO:0007669"/>
    <property type="project" value="InterPro"/>
</dbReference>
<keyword evidence="4" id="KW-0472">Membrane</keyword>
<dbReference type="GO" id="GO:0005737">
    <property type="term" value="C:cytoplasm"/>
    <property type="evidence" value="ECO:0007669"/>
    <property type="project" value="TreeGrafter"/>
</dbReference>
<feature type="compositionally biased region" description="Polar residues" evidence="6">
    <location>
        <begin position="587"/>
        <end position="599"/>
    </location>
</feature>
<evidence type="ECO:0000259" key="8">
    <source>
        <dbReference type="PROSITE" id="PS51469"/>
    </source>
</evidence>
<dbReference type="GO" id="GO:0034975">
    <property type="term" value="P:protein folding in endoplasmic reticulum"/>
    <property type="evidence" value="ECO:0007669"/>
    <property type="project" value="TreeGrafter"/>
</dbReference>
<dbReference type="InterPro" id="IPR045120">
    <property type="entry name" value="Suco/Slp1-like"/>
</dbReference>
<dbReference type="InterPro" id="IPR012919">
    <property type="entry name" value="SUN_dom"/>
</dbReference>
<dbReference type="Proteomes" id="UP001283341">
    <property type="component" value="Unassembled WGS sequence"/>
</dbReference>
<protein>
    <submittedName>
        <fullName evidence="9">UNC-like C-terminal-domain-containing protein</fullName>
    </submittedName>
</protein>
<sequence>MRRAVYTAWGWRVALTLLLLGLDAGSVNGSRTGQETAVSLAVSATPQVCESKTINYITHTLPQQCLRTAWTSPAPIAESPNSTATAAATGTATSSVNPELTAPHEPQANDYSSDASQEPETAEMEDLSSSTFMSFEEWKEMMLRKSGDPANIKGGRRQQEPREPRADRDAAGITHGDLDSLGDDSEITLDFDALNEKVSEITAASSGEADAQASGTAKEDQVFYDDGKTQYYRSKDAGKTCKERFSYSSFDAGATILKTNPGAKNAKAILVENKDSYMLLECRAKNKFVIVELSDDILVDTVVLANFEFFSSMIRKFRVSVSDRYPVKMDKWVDLGTFEARNSRDIQPFLVEHPQIYTKYIRIEFLTHYGNEYYCPVSLLRVHGTRMLDSWKDPPDGDDVDQIDAPAQEEEIPEIQEPQQPSSKEPEPSGATQENDTDTQRVVESGISPWEEPNIFYNLTLEMCAFRSPTTGDPTPVSSNADRNNSIPAGHSNTSTTAQSSVETVAHETAQPTNTSSLSTTQSQSSVRSQPTSVSSSANSSGSPSSQPTNSNTSNTASQKTLSSVRVESAETPQTPPTAKTGAAKPTNATSTTPRTNKTSAASSAASSPTVQESFFKTVTKRLQHLESNTSLSLQYIEEQSRFLQEVLLTIEKKQISRVDAFLNTLNRTVLTELRNVRTQYDQIWQSTVIALETQREQSQREIVALSTRLNVLAEEVVFQKRMAILQSFLLLSCLVLVIFNRGLVGPSPPPTLSYNNNSSLMSSPSPPPPRRAVDNPSMAHHDLTSSPSPPPLTAASHQQSLSSAGSGARYYNSDKALPLTPTSPDFIAGHSRRQNGGATTPLQPPIIRIDGIDVAVPSPPPPPPAAAAAGTTASLSSSYFDDQHDGATILDQEDSLLLMMTPPRSLSSSSTSNRRREISEEPLVPASAAAAVKVGNTKELEEQDSASPETPPSHSQQPSAIISQRQSDISIPSPLKEEDEEEDEYDAEKGKEAMTGLKAQEKEESDHDQTGSNMQQQQLLSKGLPGGGSSDGGGGGG</sequence>
<evidence type="ECO:0000256" key="4">
    <source>
        <dbReference type="ARBA" id="ARBA00023136"/>
    </source>
</evidence>
<feature type="signal peptide" evidence="7">
    <location>
        <begin position="1"/>
        <end position="29"/>
    </location>
</feature>
<feature type="region of interest" description="Disordered" evidence="6">
    <location>
        <begin position="755"/>
        <end position="808"/>
    </location>
</feature>
<evidence type="ECO:0000313" key="10">
    <source>
        <dbReference type="Proteomes" id="UP001283341"/>
    </source>
</evidence>
<feature type="compositionally biased region" description="Polar residues" evidence="6">
    <location>
        <begin position="946"/>
        <end position="971"/>
    </location>
</feature>
<feature type="region of interest" description="Disordered" evidence="6">
    <location>
        <begin position="144"/>
        <end position="184"/>
    </location>
</feature>
<evidence type="ECO:0000256" key="5">
    <source>
        <dbReference type="SAM" id="Coils"/>
    </source>
</evidence>
<evidence type="ECO:0000256" key="3">
    <source>
        <dbReference type="ARBA" id="ARBA00022989"/>
    </source>
</evidence>
<evidence type="ECO:0000256" key="7">
    <source>
        <dbReference type="SAM" id="SignalP"/>
    </source>
</evidence>
<feature type="coiled-coil region" evidence="5">
    <location>
        <begin position="689"/>
        <end position="716"/>
    </location>
</feature>
<evidence type="ECO:0000256" key="6">
    <source>
        <dbReference type="SAM" id="MobiDB-lite"/>
    </source>
</evidence>
<keyword evidence="10" id="KW-1185">Reference proteome</keyword>
<dbReference type="PANTHER" id="PTHR12953:SF0">
    <property type="entry name" value="SUN DOMAIN-CONTAINING OSSIFICATION FACTOR"/>
    <property type="match status" value="1"/>
</dbReference>
<dbReference type="PANTHER" id="PTHR12953">
    <property type="entry name" value="MEMBRANE PROTEIN CH1 RELATED"/>
    <property type="match status" value="1"/>
</dbReference>
<keyword evidence="3" id="KW-1133">Transmembrane helix</keyword>
<name>A0AAE0M7I4_9PEZI</name>
<feature type="compositionally biased region" description="Polar residues" evidence="6">
    <location>
        <begin position="109"/>
        <end position="119"/>
    </location>
</feature>
<evidence type="ECO:0000256" key="2">
    <source>
        <dbReference type="ARBA" id="ARBA00022692"/>
    </source>
</evidence>
<feature type="chain" id="PRO_5041901812" evidence="7">
    <location>
        <begin position="30"/>
        <end position="1038"/>
    </location>
</feature>
<feature type="compositionally biased region" description="Gly residues" evidence="6">
    <location>
        <begin position="1025"/>
        <end position="1038"/>
    </location>
</feature>
<feature type="compositionally biased region" description="Low complexity" evidence="6">
    <location>
        <begin position="903"/>
        <end position="913"/>
    </location>
</feature>
<organism evidence="9 10">
    <name type="scientific">Apodospora peruviana</name>
    <dbReference type="NCBI Taxonomy" id="516989"/>
    <lineage>
        <taxon>Eukaryota</taxon>
        <taxon>Fungi</taxon>
        <taxon>Dikarya</taxon>
        <taxon>Ascomycota</taxon>
        <taxon>Pezizomycotina</taxon>
        <taxon>Sordariomycetes</taxon>
        <taxon>Sordariomycetidae</taxon>
        <taxon>Sordariales</taxon>
        <taxon>Lasiosphaeriaceae</taxon>
        <taxon>Apodospora</taxon>
    </lineage>
</organism>
<dbReference type="AlphaFoldDB" id="A0AAE0M7I4"/>
<accession>A0AAE0M7I4</accession>
<feature type="compositionally biased region" description="Basic and acidic residues" evidence="6">
    <location>
        <begin position="157"/>
        <end position="170"/>
    </location>
</feature>
<evidence type="ECO:0000313" key="9">
    <source>
        <dbReference type="EMBL" id="KAK3322172.1"/>
    </source>
</evidence>
<feature type="domain" description="SUN" evidence="8">
    <location>
        <begin position="219"/>
        <end position="387"/>
    </location>
</feature>
<gene>
    <name evidence="9" type="ORF">B0H66DRAFT_193026</name>
</gene>
<feature type="compositionally biased region" description="Acidic residues" evidence="6">
    <location>
        <begin position="978"/>
        <end position="987"/>
    </location>
</feature>
<dbReference type="Pfam" id="PF07738">
    <property type="entry name" value="Sad1_UNC"/>
    <property type="match status" value="1"/>
</dbReference>
<proteinExistence type="predicted"/>
<evidence type="ECO:0000256" key="1">
    <source>
        <dbReference type="ARBA" id="ARBA00004308"/>
    </source>
</evidence>
<dbReference type="EMBL" id="JAUEDM010000003">
    <property type="protein sequence ID" value="KAK3322172.1"/>
    <property type="molecule type" value="Genomic_DNA"/>
</dbReference>
<feature type="compositionally biased region" description="Low complexity" evidence="6">
    <location>
        <begin position="82"/>
        <end position="95"/>
    </location>
</feature>
<keyword evidence="2" id="KW-0812">Transmembrane</keyword>
<dbReference type="PROSITE" id="PS51469">
    <property type="entry name" value="SUN"/>
    <property type="match status" value="1"/>
</dbReference>
<feature type="compositionally biased region" description="Polar residues" evidence="6">
    <location>
        <begin position="470"/>
        <end position="503"/>
    </location>
</feature>